<dbReference type="RefSeq" id="WP_171188730.1">
    <property type="nucleotide sequence ID" value="NZ_WTPX01000118.1"/>
</dbReference>
<proteinExistence type="inferred from homology"/>
<dbReference type="InterPro" id="IPR013785">
    <property type="entry name" value="Aldolase_TIM"/>
</dbReference>
<dbReference type="Gene3D" id="3.20.20.70">
    <property type="entry name" value="Aldolase class I"/>
    <property type="match status" value="1"/>
</dbReference>
<evidence type="ECO:0000256" key="4">
    <source>
        <dbReference type="ARBA" id="ARBA00029440"/>
    </source>
</evidence>
<sequence length="238" mass="24954">MKILPVIDVRGGLAVRAVAGERASYRPFQSTLSPEADPLTLARRGRERWGFVSIYLADLDAIEQGGPASPRANVALWDNLVADGFDLLLDPGIEHAGDVEGGLTPADSRLVVASESAESLAELRRCLRFDVVIGCDLRGGRSLGPPGALDLVRESERSTLVLDLKAVGVGGGVPTLPLCRELIEAKPSRPVLTGGGVRSIADVRAAADAGVSELLIASALYDGRLSDDDLRPFLAPAG</sequence>
<dbReference type="EMBL" id="WTPX01000118">
    <property type="protein sequence ID" value="NNJ27068.1"/>
    <property type="molecule type" value="Genomic_DNA"/>
</dbReference>
<dbReference type="InterPro" id="IPR006062">
    <property type="entry name" value="His_biosynth"/>
</dbReference>
<keyword evidence="2 5" id="KW-0028">Amino-acid biosynthesis</keyword>
<name>A0ABX1VIH1_9PLAN</name>
<evidence type="ECO:0000256" key="3">
    <source>
        <dbReference type="ARBA" id="ARBA00023102"/>
    </source>
</evidence>
<protein>
    <recommendedName>
        <fullName evidence="8">Phosphoribosylformimino-5-aminoimidazole carboxamide ribotide isomerase</fullName>
    </recommendedName>
</protein>
<dbReference type="Pfam" id="PF00977">
    <property type="entry name" value="His_biosynth"/>
    <property type="match status" value="1"/>
</dbReference>
<keyword evidence="3 5" id="KW-0368">Histidine biosynthesis</keyword>
<reference evidence="6 7" key="1">
    <citation type="journal article" date="2020" name="Syst. Appl. Microbiol.">
        <title>Alienimonas chondri sp. nov., a novel planctomycete isolated from the biofilm of the red alga Chondrus crispus.</title>
        <authorList>
            <person name="Vitorino I."/>
            <person name="Albuquerque L."/>
            <person name="Wiegand S."/>
            <person name="Kallscheuer N."/>
            <person name="da Costa M.S."/>
            <person name="Lobo-da-Cunha A."/>
            <person name="Jogler C."/>
            <person name="Lage O.M."/>
        </authorList>
    </citation>
    <scope>NUCLEOTIDE SEQUENCE [LARGE SCALE GENOMIC DNA]</scope>
    <source>
        <strain evidence="6 7">LzC2</strain>
    </source>
</reference>
<evidence type="ECO:0000313" key="7">
    <source>
        <dbReference type="Proteomes" id="UP000609651"/>
    </source>
</evidence>
<gene>
    <name evidence="6" type="ORF">LzC2_31650</name>
</gene>
<evidence type="ECO:0000256" key="2">
    <source>
        <dbReference type="ARBA" id="ARBA00022605"/>
    </source>
</evidence>
<accession>A0ABX1VIH1</accession>
<dbReference type="InterPro" id="IPR011060">
    <property type="entry name" value="RibuloseP-bd_barrel"/>
</dbReference>
<keyword evidence="7" id="KW-1185">Reference proteome</keyword>
<comment type="caution">
    <text evidence="6">The sequence shown here is derived from an EMBL/GenBank/DDBJ whole genome shotgun (WGS) entry which is preliminary data.</text>
</comment>
<dbReference type="SUPFAM" id="SSF51366">
    <property type="entry name" value="Ribulose-phoshate binding barrel"/>
    <property type="match status" value="1"/>
</dbReference>
<comment type="similarity">
    <text evidence="1 5">Belongs to the HisA/HisF family.</text>
</comment>
<organism evidence="6 7">
    <name type="scientific">Alienimonas chondri</name>
    <dbReference type="NCBI Taxonomy" id="2681879"/>
    <lineage>
        <taxon>Bacteria</taxon>
        <taxon>Pseudomonadati</taxon>
        <taxon>Planctomycetota</taxon>
        <taxon>Planctomycetia</taxon>
        <taxon>Planctomycetales</taxon>
        <taxon>Planctomycetaceae</taxon>
        <taxon>Alienimonas</taxon>
    </lineage>
</organism>
<evidence type="ECO:0000313" key="6">
    <source>
        <dbReference type="EMBL" id="NNJ27068.1"/>
    </source>
</evidence>
<evidence type="ECO:0008006" key="8">
    <source>
        <dbReference type="Google" id="ProtNLM"/>
    </source>
</evidence>
<evidence type="ECO:0000256" key="5">
    <source>
        <dbReference type="RuleBase" id="RU003657"/>
    </source>
</evidence>
<comment type="pathway">
    <text evidence="4">Amino-acid biosynthesis.</text>
</comment>
<evidence type="ECO:0000256" key="1">
    <source>
        <dbReference type="ARBA" id="ARBA00009667"/>
    </source>
</evidence>
<dbReference type="Proteomes" id="UP000609651">
    <property type="component" value="Unassembled WGS sequence"/>
</dbReference>